<accession>A0A067DI62</accession>
<keyword evidence="3" id="KW-1185">Reference proteome</keyword>
<protein>
    <submittedName>
        <fullName evidence="2">Uncharacterized protein</fullName>
    </submittedName>
</protein>
<dbReference type="PaxDb" id="2711-XP_006494059.1"/>
<evidence type="ECO:0000313" key="3">
    <source>
        <dbReference type="Proteomes" id="UP000027120"/>
    </source>
</evidence>
<sequence length="171" mass="18854">FSVQYRCFEKGPKVHSCGVCPVYAHPNGTKPNTFTVNVLPPNEEECTQIRKLHYDFHDNVGTSGNSESIDRSGELEVESICREQINAPQQQRSSLFSHIIAKGGGLYAFLAPSDHASIQIQRRHIRLKVSLLASKVDSASSPELSTSDKIEPKHNVDNGHVTSSSTNNESH</sequence>
<evidence type="ECO:0000256" key="1">
    <source>
        <dbReference type="SAM" id="MobiDB-lite"/>
    </source>
</evidence>
<feature type="compositionally biased region" description="Basic and acidic residues" evidence="1">
    <location>
        <begin position="146"/>
        <end position="157"/>
    </location>
</feature>
<proteinExistence type="predicted"/>
<organism evidence="2 3">
    <name type="scientific">Citrus sinensis</name>
    <name type="common">Sweet orange</name>
    <name type="synonym">Citrus aurantium var. sinensis</name>
    <dbReference type="NCBI Taxonomy" id="2711"/>
    <lineage>
        <taxon>Eukaryota</taxon>
        <taxon>Viridiplantae</taxon>
        <taxon>Streptophyta</taxon>
        <taxon>Embryophyta</taxon>
        <taxon>Tracheophyta</taxon>
        <taxon>Spermatophyta</taxon>
        <taxon>Magnoliopsida</taxon>
        <taxon>eudicotyledons</taxon>
        <taxon>Gunneridae</taxon>
        <taxon>Pentapetalae</taxon>
        <taxon>rosids</taxon>
        <taxon>malvids</taxon>
        <taxon>Sapindales</taxon>
        <taxon>Rutaceae</taxon>
        <taxon>Aurantioideae</taxon>
        <taxon>Citrus</taxon>
    </lineage>
</organism>
<feature type="non-terminal residue" evidence="2">
    <location>
        <position position="1"/>
    </location>
</feature>
<dbReference type="AlphaFoldDB" id="A0A067DI62"/>
<reference evidence="2 3" key="1">
    <citation type="submission" date="2014-04" db="EMBL/GenBank/DDBJ databases">
        <authorList>
            <consortium name="International Citrus Genome Consortium"/>
            <person name="Gmitter F."/>
            <person name="Chen C."/>
            <person name="Farmerie W."/>
            <person name="Harkins T."/>
            <person name="Desany B."/>
            <person name="Mohiuddin M."/>
            <person name="Kodira C."/>
            <person name="Borodovsky M."/>
            <person name="Lomsadze A."/>
            <person name="Burns P."/>
            <person name="Jenkins J."/>
            <person name="Prochnik S."/>
            <person name="Shu S."/>
            <person name="Chapman J."/>
            <person name="Pitluck S."/>
            <person name="Schmutz J."/>
            <person name="Rokhsar D."/>
        </authorList>
    </citation>
    <scope>NUCLEOTIDE SEQUENCE</scope>
</reference>
<evidence type="ECO:0000313" key="2">
    <source>
        <dbReference type="EMBL" id="KDO38311.1"/>
    </source>
</evidence>
<dbReference type="EMBL" id="KK788303">
    <property type="protein sequence ID" value="KDO38311.1"/>
    <property type="molecule type" value="Genomic_DNA"/>
</dbReference>
<dbReference type="Proteomes" id="UP000027120">
    <property type="component" value="Unassembled WGS sequence"/>
</dbReference>
<feature type="region of interest" description="Disordered" evidence="1">
    <location>
        <begin position="138"/>
        <end position="171"/>
    </location>
</feature>
<feature type="compositionally biased region" description="Polar residues" evidence="1">
    <location>
        <begin position="160"/>
        <end position="171"/>
    </location>
</feature>
<gene>
    <name evidence="2" type="ORF">CISIN_1g0397311mg</name>
</gene>
<name>A0A067DI62_CITSI</name>